<dbReference type="Gene3D" id="3.90.1590.10">
    <property type="entry name" value="glutathione-dependent formaldehyde- activating enzyme (gfa)"/>
    <property type="match status" value="1"/>
</dbReference>
<gene>
    <name evidence="6" type="ORF">BDV37DRAFT_292313</name>
</gene>
<dbReference type="PANTHER" id="PTHR33337:SF30">
    <property type="entry name" value="DUF636 DOMAIN PROTEIN (AFU_ORTHOLOGUE AFUA_1G03180)"/>
    <property type="match status" value="1"/>
</dbReference>
<comment type="similarity">
    <text evidence="1">Belongs to the Gfa family.</text>
</comment>
<dbReference type="Proteomes" id="UP000325579">
    <property type="component" value="Unassembled WGS sequence"/>
</dbReference>
<dbReference type="AlphaFoldDB" id="A0A5N7DJW5"/>
<keyword evidence="4" id="KW-0456">Lyase</keyword>
<dbReference type="InterPro" id="IPR006913">
    <property type="entry name" value="CENP-V/GFA"/>
</dbReference>
<feature type="domain" description="CENP-V/GFA" evidence="5">
    <location>
        <begin position="2"/>
        <end position="107"/>
    </location>
</feature>
<dbReference type="EMBL" id="ML736754">
    <property type="protein sequence ID" value="KAE8406419.1"/>
    <property type="molecule type" value="Genomic_DNA"/>
</dbReference>
<accession>A0A5N7DJW5</accession>
<dbReference type="GO" id="GO:0016846">
    <property type="term" value="F:carbon-sulfur lyase activity"/>
    <property type="evidence" value="ECO:0007669"/>
    <property type="project" value="InterPro"/>
</dbReference>
<evidence type="ECO:0000256" key="1">
    <source>
        <dbReference type="ARBA" id="ARBA00005495"/>
    </source>
</evidence>
<proteinExistence type="inferred from homology"/>
<dbReference type="Pfam" id="PF04828">
    <property type="entry name" value="GFA"/>
    <property type="match status" value="1"/>
</dbReference>
<keyword evidence="2" id="KW-0479">Metal-binding</keyword>
<evidence type="ECO:0000256" key="2">
    <source>
        <dbReference type="ARBA" id="ARBA00022723"/>
    </source>
</evidence>
<dbReference type="GeneID" id="43673848"/>
<evidence type="ECO:0000259" key="5">
    <source>
        <dbReference type="PROSITE" id="PS51891"/>
    </source>
</evidence>
<dbReference type="RefSeq" id="XP_031943738.1">
    <property type="nucleotide sequence ID" value="XM_032089157.1"/>
</dbReference>
<dbReference type="PANTHER" id="PTHR33337">
    <property type="entry name" value="GFA DOMAIN-CONTAINING PROTEIN"/>
    <property type="match status" value="1"/>
</dbReference>
<evidence type="ECO:0000256" key="4">
    <source>
        <dbReference type="ARBA" id="ARBA00023239"/>
    </source>
</evidence>
<name>A0A5N7DJW5_9EURO</name>
<protein>
    <submittedName>
        <fullName evidence="6">DUF636 domain protein</fullName>
    </submittedName>
</protein>
<reference evidence="6 7" key="1">
    <citation type="submission" date="2019-04" db="EMBL/GenBank/DDBJ databases">
        <authorList>
            <consortium name="DOE Joint Genome Institute"/>
            <person name="Mondo S."/>
            <person name="Kjaerbolling I."/>
            <person name="Vesth T."/>
            <person name="Frisvad J.C."/>
            <person name="Nybo J.L."/>
            <person name="Theobald S."/>
            <person name="Kildgaard S."/>
            <person name="Isbrandt T."/>
            <person name="Kuo A."/>
            <person name="Sato A."/>
            <person name="Lyhne E.K."/>
            <person name="Kogle M.E."/>
            <person name="Wiebenga A."/>
            <person name="Kun R.S."/>
            <person name="Lubbers R.J."/>
            <person name="Makela M.R."/>
            <person name="Barry K."/>
            <person name="Chovatia M."/>
            <person name="Clum A."/>
            <person name="Daum C."/>
            <person name="Haridas S."/>
            <person name="He G."/>
            <person name="LaButti K."/>
            <person name="Lipzen A."/>
            <person name="Riley R."/>
            <person name="Salamov A."/>
            <person name="Simmons B.A."/>
            <person name="Magnuson J.K."/>
            <person name="Henrissat B."/>
            <person name="Mortensen U.H."/>
            <person name="Larsen T.O."/>
            <person name="Devries R.P."/>
            <person name="Grigoriev I.V."/>
            <person name="Machida M."/>
            <person name="Baker S.E."/>
            <person name="Andersen M.R."/>
            <person name="Cantor M.N."/>
            <person name="Hua S.X."/>
        </authorList>
    </citation>
    <scope>NUCLEOTIDE SEQUENCE [LARGE SCALE GENOMIC DNA]</scope>
    <source>
        <strain evidence="6 7">CBS 119388</strain>
    </source>
</reference>
<organism evidence="6 7">
    <name type="scientific">Aspergillus pseudonomiae</name>
    <dbReference type="NCBI Taxonomy" id="1506151"/>
    <lineage>
        <taxon>Eukaryota</taxon>
        <taxon>Fungi</taxon>
        <taxon>Dikarya</taxon>
        <taxon>Ascomycota</taxon>
        <taxon>Pezizomycotina</taxon>
        <taxon>Eurotiomycetes</taxon>
        <taxon>Eurotiomycetidae</taxon>
        <taxon>Eurotiales</taxon>
        <taxon>Aspergillaceae</taxon>
        <taxon>Aspergillus</taxon>
        <taxon>Aspergillus subgen. Circumdati</taxon>
    </lineage>
</organism>
<dbReference type="SUPFAM" id="SSF51316">
    <property type="entry name" value="Mss4-like"/>
    <property type="match status" value="1"/>
</dbReference>
<keyword evidence="3" id="KW-0862">Zinc</keyword>
<dbReference type="InterPro" id="IPR011057">
    <property type="entry name" value="Mss4-like_sf"/>
</dbReference>
<evidence type="ECO:0000313" key="7">
    <source>
        <dbReference type="Proteomes" id="UP000325579"/>
    </source>
</evidence>
<dbReference type="PROSITE" id="PS51891">
    <property type="entry name" value="CENP_V_GFA"/>
    <property type="match status" value="1"/>
</dbReference>
<evidence type="ECO:0000256" key="3">
    <source>
        <dbReference type="ARBA" id="ARBA00022833"/>
    </source>
</evidence>
<dbReference type="OrthoDB" id="9985472at2759"/>
<evidence type="ECO:0000313" key="6">
    <source>
        <dbReference type="EMBL" id="KAE8406419.1"/>
    </source>
</evidence>
<keyword evidence="7" id="KW-1185">Reference proteome</keyword>
<dbReference type="GO" id="GO:0046872">
    <property type="term" value="F:metal ion binding"/>
    <property type="evidence" value="ECO:0007669"/>
    <property type="project" value="UniProtKB-KW"/>
</dbReference>
<sequence length="137" mass="15322">MPTGSCLCQTVKYEYDVEPALKAVCHCLTCRKLSSGSSANVLIPDNHFRITSGSPKTFSMIHESGMHLTTHFCENCGSLLYKTGDREEFKGSVIVLAGTLDRAEDFEKAKPDAELFAKHRVGWWPRLDFASQMNNFD</sequence>